<feature type="chain" id="PRO_5043428221" evidence="1">
    <location>
        <begin position="23"/>
        <end position="757"/>
    </location>
</feature>
<name>A0AAV5RLQ2_STABA</name>
<organism evidence="2 3">
    <name type="scientific">Starmerella bacillaris</name>
    <name type="common">Yeast</name>
    <name type="synonym">Candida zemplinina</name>
    <dbReference type="NCBI Taxonomy" id="1247836"/>
    <lineage>
        <taxon>Eukaryota</taxon>
        <taxon>Fungi</taxon>
        <taxon>Dikarya</taxon>
        <taxon>Ascomycota</taxon>
        <taxon>Saccharomycotina</taxon>
        <taxon>Dipodascomycetes</taxon>
        <taxon>Dipodascales</taxon>
        <taxon>Trichomonascaceae</taxon>
        <taxon>Starmerella</taxon>
    </lineage>
</organism>
<evidence type="ECO:0000313" key="2">
    <source>
        <dbReference type="EMBL" id="GMM52365.1"/>
    </source>
</evidence>
<dbReference type="Proteomes" id="UP001362899">
    <property type="component" value="Unassembled WGS sequence"/>
</dbReference>
<protein>
    <submittedName>
        <fullName evidence="2">Uncharacterized protein</fullName>
    </submittedName>
</protein>
<gene>
    <name evidence="2" type="ORF">DASB73_033280</name>
</gene>
<reference evidence="2 3" key="1">
    <citation type="journal article" date="2023" name="Elife">
        <title>Identification of key yeast species and microbe-microbe interactions impacting larval growth of Drosophila in the wild.</title>
        <authorList>
            <person name="Mure A."/>
            <person name="Sugiura Y."/>
            <person name="Maeda R."/>
            <person name="Honda K."/>
            <person name="Sakurai N."/>
            <person name="Takahashi Y."/>
            <person name="Watada M."/>
            <person name="Katoh T."/>
            <person name="Gotoh A."/>
            <person name="Gotoh Y."/>
            <person name="Taniguchi I."/>
            <person name="Nakamura K."/>
            <person name="Hayashi T."/>
            <person name="Katayama T."/>
            <person name="Uemura T."/>
            <person name="Hattori Y."/>
        </authorList>
    </citation>
    <scope>NUCLEOTIDE SEQUENCE [LARGE SCALE GENOMIC DNA]</scope>
    <source>
        <strain evidence="2 3">SB-73</strain>
    </source>
</reference>
<dbReference type="EMBL" id="BTGC01000008">
    <property type="protein sequence ID" value="GMM52365.1"/>
    <property type="molecule type" value="Genomic_DNA"/>
</dbReference>
<keyword evidence="1" id="KW-0732">Signal</keyword>
<keyword evidence="3" id="KW-1185">Reference proteome</keyword>
<evidence type="ECO:0000313" key="3">
    <source>
        <dbReference type="Proteomes" id="UP001362899"/>
    </source>
</evidence>
<accession>A0AAV5RLQ2</accession>
<comment type="caution">
    <text evidence="2">The sequence shown here is derived from an EMBL/GenBank/DDBJ whole genome shotgun (WGS) entry which is preliminary data.</text>
</comment>
<sequence length="757" mass="86712">MLFIYMLFSLLLNLVFVSGTHAPVCTIKNISIVETYDYLMDHTGTLPANYSTFHKPTNFTDFGYTDLIRYHPSEHIQNKNFTYISDLFRPIAEEYYIETIHVAIPRYPPTHFEQFSELVSGKLNRAVITQYIALSSALFATLWFTYFKTHKEKRSHSIRLFTNIFTSICKAIKRICSVISAIDACLLSLCGQEEVNEPEASRVCSTISDLRDEYQLYMESIYYRHLLAESDNFLQEDLQRYYYHDFNYTSCDHESFIDSDDLPIESTRTDICLSDSEMECDISDISLEQSEHLECEYNSSLSSIDLCQDPFGNEFSSTNGDRQMSDNYKDLSLSDILPTNKNSQIAFVNVDNNKSAPDTSSHSIGCLDCENIVSASSGTISLLQDVIGNNDQSIEDDISTSSFYDDKEELFMDSNISGICVLTYKEECEWLRNEFGCDLSVTMEYNQSSEEEYDNEECETIKSGTNFLTFDQECEVINPLPDVVDNHTQNNSIISLKKDISCGLLQTPVIVSNDSSDTNSSSYANQIPNTTKCLEISRFSTKAFNLNYNKNKESIFKPIKQTIPEFRNLDMPIEIELIERSTPLQGYISEVCAPFFTEHLDFATLCQFSFRNRQFIPTDMESSLWVLSTIYYMVVKGLEEQKDLSKVLGPKGREFVAKNASSVLSCMSDKAIEQKLLNLSSFYKLNSIISRKELYETKACIPYLESMFVAYKDITTLTKALNVPPVKKSLRERLNVRIQNHKAKKLAKRTRRLNLKK</sequence>
<proteinExistence type="predicted"/>
<dbReference type="AlphaFoldDB" id="A0AAV5RLQ2"/>
<evidence type="ECO:0000256" key="1">
    <source>
        <dbReference type="SAM" id="SignalP"/>
    </source>
</evidence>
<feature type="signal peptide" evidence="1">
    <location>
        <begin position="1"/>
        <end position="22"/>
    </location>
</feature>